<evidence type="ECO:0000313" key="10">
    <source>
        <dbReference type="Proteomes" id="UP000779508"/>
    </source>
</evidence>
<comment type="caution">
    <text evidence="9">The sequence shown here is derived from an EMBL/GenBank/DDBJ whole genome shotgun (WGS) entry which is preliminary data.</text>
</comment>
<evidence type="ECO:0000256" key="3">
    <source>
        <dbReference type="ARBA" id="ARBA00022448"/>
    </source>
</evidence>
<organism evidence="9 10">
    <name type="scientific">Alkaliphilus flagellatus</name>
    <dbReference type="NCBI Taxonomy" id="2841507"/>
    <lineage>
        <taxon>Bacteria</taxon>
        <taxon>Bacillati</taxon>
        <taxon>Bacillota</taxon>
        <taxon>Clostridia</taxon>
        <taxon>Peptostreptococcales</taxon>
        <taxon>Natronincolaceae</taxon>
        <taxon>Alkaliphilus</taxon>
    </lineage>
</organism>
<keyword evidence="10" id="KW-1185">Reference proteome</keyword>
<feature type="transmembrane region" description="Helical" evidence="8">
    <location>
        <begin position="137"/>
        <end position="160"/>
    </location>
</feature>
<feature type="transmembrane region" description="Helical" evidence="8">
    <location>
        <begin position="180"/>
        <end position="202"/>
    </location>
</feature>
<dbReference type="PANTHER" id="PTHR34975">
    <property type="entry name" value="SPORE GERMINATION PROTEIN A2"/>
    <property type="match status" value="1"/>
</dbReference>
<feature type="transmembrane region" description="Helical" evidence="8">
    <location>
        <begin position="37"/>
        <end position="57"/>
    </location>
</feature>
<accession>A0ABS6FXG2</accession>
<dbReference type="PANTHER" id="PTHR34975:SF2">
    <property type="entry name" value="SPORE GERMINATION PROTEIN A2"/>
    <property type="match status" value="1"/>
</dbReference>
<evidence type="ECO:0000256" key="7">
    <source>
        <dbReference type="ARBA" id="ARBA00023136"/>
    </source>
</evidence>
<keyword evidence="6 8" id="KW-1133">Transmembrane helix</keyword>
<feature type="transmembrane region" description="Helical" evidence="8">
    <location>
        <begin position="214"/>
        <end position="238"/>
    </location>
</feature>
<evidence type="ECO:0000313" key="9">
    <source>
        <dbReference type="EMBL" id="MBU5674931.1"/>
    </source>
</evidence>
<evidence type="ECO:0000256" key="2">
    <source>
        <dbReference type="ARBA" id="ARBA00007998"/>
    </source>
</evidence>
<dbReference type="RefSeq" id="WP_216414447.1">
    <property type="nucleotide sequence ID" value="NZ_JAHLQK010000001.1"/>
</dbReference>
<dbReference type="NCBIfam" id="TIGR00912">
    <property type="entry name" value="2A0309"/>
    <property type="match status" value="1"/>
</dbReference>
<evidence type="ECO:0000256" key="4">
    <source>
        <dbReference type="ARBA" id="ARBA00022544"/>
    </source>
</evidence>
<keyword evidence="3" id="KW-0813">Transport</keyword>
<dbReference type="InterPro" id="IPR004761">
    <property type="entry name" value="Spore_GerAB"/>
</dbReference>
<reference evidence="9 10" key="1">
    <citation type="submission" date="2021-06" db="EMBL/GenBank/DDBJ databases">
        <authorList>
            <person name="Sun Q."/>
            <person name="Li D."/>
        </authorList>
    </citation>
    <scope>NUCLEOTIDE SEQUENCE [LARGE SCALE GENOMIC DNA]</scope>
    <source>
        <strain evidence="9 10">MSJ-5</strain>
    </source>
</reference>
<sequence>MDKFTSRHYAFLILATGIVSIKTYPGILIKDGGRESWIGIIIASMLMLGFYMYIVGICKKYNCYSFCKIYERALGEKLSKVFIGLFMITLFITLVESASAEANSMHTNMLLDTPEWYLLLFFIVPIIYTIRKDIVAVITITMIGIVLIMLAGINLSILTARYKSFERLFPIFSYGLHKGFFISIIKMLGLYGCISITLPYLAKIGDTKKITKHTVIGLLIVAQMQIVAIAGVIMTFGVDYVKPMPYPKLIQTQQVSYMRFLEFGELYVMLQIVGGWILKYVISFYAILLLSKEFNLKRKHLIYMTYIISVLVYIAAYFISNNLFVLFSFFNIYSYICFINFVIIPFIVFTVFAVKMSKEKFEANV</sequence>
<dbReference type="EMBL" id="JAHLQK010000001">
    <property type="protein sequence ID" value="MBU5674931.1"/>
    <property type="molecule type" value="Genomic_DNA"/>
</dbReference>
<feature type="transmembrane region" description="Helical" evidence="8">
    <location>
        <begin position="332"/>
        <end position="354"/>
    </location>
</feature>
<feature type="transmembrane region" description="Helical" evidence="8">
    <location>
        <begin position="115"/>
        <end position="130"/>
    </location>
</feature>
<feature type="transmembrane region" description="Helical" evidence="8">
    <location>
        <begin position="301"/>
        <end position="320"/>
    </location>
</feature>
<evidence type="ECO:0000256" key="8">
    <source>
        <dbReference type="SAM" id="Phobius"/>
    </source>
</evidence>
<keyword evidence="5 8" id="KW-0812">Transmembrane</keyword>
<keyword evidence="4" id="KW-0309">Germination</keyword>
<evidence type="ECO:0000256" key="1">
    <source>
        <dbReference type="ARBA" id="ARBA00004141"/>
    </source>
</evidence>
<comment type="similarity">
    <text evidence="2">Belongs to the amino acid-polyamine-organocation (APC) superfamily. Spore germination protein (SGP) (TC 2.A.3.9) family.</text>
</comment>
<evidence type="ECO:0000256" key="5">
    <source>
        <dbReference type="ARBA" id="ARBA00022692"/>
    </source>
</evidence>
<feature type="transmembrane region" description="Helical" evidence="8">
    <location>
        <begin position="9"/>
        <end position="25"/>
    </location>
</feature>
<keyword evidence="7 8" id="KW-0472">Membrane</keyword>
<evidence type="ECO:0000256" key="6">
    <source>
        <dbReference type="ARBA" id="ARBA00022989"/>
    </source>
</evidence>
<feature type="transmembrane region" description="Helical" evidence="8">
    <location>
        <begin position="78"/>
        <end position="95"/>
    </location>
</feature>
<feature type="transmembrane region" description="Helical" evidence="8">
    <location>
        <begin position="266"/>
        <end position="289"/>
    </location>
</feature>
<dbReference type="Pfam" id="PF03845">
    <property type="entry name" value="Spore_permease"/>
    <property type="match status" value="1"/>
</dbReference>
<protein>
    <submittedName>
        <fullName evidence="9">Endospore germination permease</fullName>
    </submittedName>
</protein>
<proteinExistence type="inferred from homology"/>
<gene>
    <name evidence="9" type="ORF">KQI88_00690</name>
</gene>
<comment type="subcellular location">
    <subcellularLocation>
        <location evidence="1">Membrane</location>
        <topology evidence="1">Multi-pass membrane protein</topology>
    </subcellularLocation>
</comment>
<name>A0ABS6FXG2_9FIRM</name>
<dbReference type="Proteomes" id="UP000779508">
    <property type="component" value="Unassembled WGS sequence"/>
</dbReference>